<evidence type="ECO:0000256" key="1">
    <source>
        <dbReference type="SAM" id="Phobius"/>
    </source>
</evidence>
<keyword evidence="1" id="KW-1133">Transmembrane helix</keyword>
<keyword evidence="1" id="KW-0812">Transmembrane</keyword>
<keyword evidence="3" id="KW-1185">Reference proteome</keyword>
<gene>
    <name evidence="2" type="ORF">Fadolivirus_1_788</name>
</gene>
<proteinExistence type="predicted"/>
<reference evidence="2 3" key="1">
    <citation type="submission" date="2020-04" db="EMBL/GenBank/DDBJ databases">
        <title>Advantages and limits of metagenomic assembly and binning of a giant virus.</title>
        <authorList>
            <person name="Schulz F."/>
            <person name="Andreani J."/>
            <person name="Francis R."/>
            <person name="Boudjemaa H."/>
            <person name="Bou Khalil J.Y."/>
            <person name="Lee J."/>
            <person name="La Scola B."/>
            <person name="Woyke T."/>
        </authorList>
    </citation>
    <scope>NUCLEOTIDE SEQUENCE [LARGE SCALE GENOMIC DNA]</scope>
    <source>
        <strain evidence="2 3">FV1/VV64</strain>
    </source>
</reference>
<dbReference type="Proteomes" id="UP001162001">
    <property type="component" value="Segment"/>
</dbReference>
<evidence type="ECO:0000313" key="2">
    <source>
        <dbReference type="EMBL" id="QKF94246.1"/>
    </source>
</evidence>
<sequence length="105" mass="12540">MLIFITIIGLICITFLVQMMYGIFHFNFNTRPIDIIKLRHYAVAGQKYYDLYKKTKNIKYLEKVKFCLDTLEKTMDVYDVRVFYSIDLIDAKKEVTLKLINNVQK</sequence>
<keyword evidence="1" id="KW-0472">Membrane</keyword>
<name>A0A7D3QW81_9VIRU</name>
<dbReference type="EMBL" id="MT418680">
    <property type="protein sequence ID" value="QKF94246.1"/>
    <property type="molecule type" value="Genomic_DNA"/>
</dbReference>
<accession>A0A7D3QW81</accession>
<organism evidence="2 3">
    <name type="scientific">Fadolivirus FV1/VV64</name>
    <dbReference type="NCBI Taxonomy" id="3070911"/>
    <lineage>
        <taxon>Viruses</taxon>
        <taxon>Varidnaviria</taxon>
        <taxon>Bamfordvirae</taxon>
        <taxon>Nucleocytoviricota</taxon>
        <taxon>Megaviricetes</taxon>
        <taxon>Imitervirales</taxon>
        <taxon>Mimiviridae</taxon>
        <taxon>Klosneuvirinae</taxon>
        <taxon>Fadolivirus</taxon>
        <taxon>Fadolivirus algeromassiliense</taxon>
    </lineage>
</organism>
<feature type="transmembrane region" description="Helical" evidence="1">
    <location>
        <begin position="6"/>
        <end position="28"/>
    </location>
</feature>
<evidence type="ECO:0000313" key="3">
    <source>
        <dbReference type="Proteomes" id="UP001162001"/>
    </source>
</evidence>
<protein>
    <submittedName>
        <fullName evidence="2">Uncharacterized protein</fullName>
    </submittedName>
</protein>